<keyword evidence="2" id="KW-1003">Cell membrane</keyword>
<comment type="similarity">
    <text evidence="5">Belongs to the methyl-accepting chemotaxis (MCP) protein family.</text>
</comment>
<dbReference type="FunFam" id="1.10.287.950:FF:000001">
    <property type="entry name" value="Methyl-accepting chemotaxis sensory transducer"/>
    <property type="match status" value="1"/>
</dbReference>
<dbReference type="EMBL" id="LYPA01000032">
    <property type="protein sequence ID" value="OBR67678.1"/>
    <property type="molecule type" value="Genomic_DNA"/>
</dbReference>
<dbReference type="InterPro" id="IPR024478">
    <property type="entry name" value="HlyB_4HB_MCP"/>
</dbReference>
<sequence>MKATVGKKLLAGFLSVLILMGSVGGIAVFRMKQMQEQAYEVHTVWIPNADLLAGMESRIINTERLALKYVLESNSDSRQQLEEQITAMLADLQTSGETYQILGNQDEEQTLLNQMLQIQSEMKTLLEKLFNYDEQGNEDGIAQTAEELQTYIGGMLNNFQQLSQINDQLREAALANSDKLSTSAVLLVFVLSLLGLVIGTSVAIIISRQISTPIKAMVFAARRIADGELTTPPLKVKNRDEIGGLADAFNQMAGNLRSLIREMNTGAEYVATAAEGLNSGSDHIRLSAENIAATTGELTRGSQKQAQRLEENAKSFGEMSDSVQHIAANAESVAGAAIHTAELAGTGNQRVRAAIDQMQAVGSTVSNLAQAVDSLGARSQKVGDIVDVITGIAKQTNLLALNAAIEAARVGETGKGFAVVAQEVRKLAEQSASSADQIALLIGAMQGETVQVVELMKQGEKEVTEGIAAVKLASDSFQEIQQSVGQVASQIQEVSAASEQMSAGTEQVAYSMTVISDIAASTSIGTERVAEAAGDQLASIQEISASSQSLSHMADKLRHLIGKFNV</sequence>
<comment type="caution">
    <text evidence="10">The sequence shown here is derived from an EMBL/GenBank/DDBJ whole genome shotgun (WGS) entry which is preliminary data.</text>
</comment>
<evidence type="ECO:0000313" key="11">
    <source>
        <dbReference type="Proteomes" id="UP000092024"/>
    </source>
</evidence>
<keyword evidence="7" id="KW-1133">Transmembrane helix</keyword>
<keyword evidence="11" id="KW-1185">Reference proteome</keyword>
<evidence type="ECO:0000256" key="7">
    <source>
        <dbReference type="SAM" id="Phobius"/>
    </source>
</evidence>
<dbReference type="STRING" id="1844972.A7K91_22660"/>
<accession>A0A1A5YQ34</accession>
<keyword evidence="4 6" id="KW-0807">Transducer</keyword>
<dbReference type="PROSITE" id="PS50111">
    <property type="entry name" value="CHEMOTAXIS_TRANSDUC_2"/>
    <property type="match status" value="1"/>
</dbReference>
<name>A0A1A5YQ34_9BACL</name>
<feature type="transmembrane region" description="Helical" evidence="7">
    <location>
        <begin position="184"/>
        <end position="207"/>
    </location>
</feature>
<protein>
    <recommendedName>
        <fullName evidence="12">Chemotaxis protein</fullName>
    </recommendedName>
</protein>
<evidence type="ECO:0000256" key="6">
    <source>
        <dbReference type="PROSITE-ProRule" id="PRU00284"/>
    </source>
</evidence>
<organism evidence="10 11">
    <name type="scientific">Paenibacillus oryzae</name>
    <dbReference type="NCBI Taxonomy" id="1844972"/>
    <lineage>
        <taxon>Bacteria</taxon>
        <taxon>Bacillati</taxon>
        <taxon>Bacillota</taxon>
        <taxon>Bacilli</taxon>
        <taxon>Bacillales</taxon>
        <taxon>Paenibacillaceae</taxon>
        <taxon>Paenibacillus</taxon>
    </lineage>
</organism>
<feature type="domain" description="HAMP" evidence="9">
    <location>
        <begin position="208"/>
        <end position="261"/>
    </location>
</feature>
<dbReference type="PROSITE" id="PS50885">
    <property type="entry name" value="HAMP"/>
    <property type="match status" value="1"/>
</dbReference>
<dbReference type="Pfam" id="PF00672">
    <property type="entry name" value="HAMP"/>
    <property type="match status" value="1"/>
</dbReference>
<dbReference type="InterPro" id="IPR003660">
    <property type="entry name" value="HAMP_dom"/>
</dbReference>
<dbReference type="GO" id="GO:0006935">
    <property type="term" value="P:chemotaxis"/>
    <property type="evidence" value="ECO:0007669"/>
    <property type="project" value="UniProtKB-ARBA"/>
</dbReference>
<evidence type="ECO:0000256" key="1">
    <source>
        <dbReference type="ARBA" id="ARBA00004236"/>
    </source>
</evidence>
<dbReference type="PANTHER" id="PTHR32089:SF112">
    <property type="entry name" value="LYSOZYME-LIKE PROTEIN-RELATED"/>
    <property type="match status" value="1"/>
</dbReference>
<dbReference type="AlphaFoldDB" id="A0A1A5YQ34"/>
<dbReference type="Pfam" id="PF00015">
    <property type="entry name" value="MCPsignal"/>
    <property type="match status" value="1"/>
</dbReference>
<evidence type="ECO:0000259" key="9">
    <source>
        <dbReference type="PROSITE" id="PS50885"/>
    </source>
</evidence>
<evidence type="ECO:0000259" key="8">
    <source>
        <dbReference type="PROSITE" id="PS50111"/>
    </source>
</evidence>
<evidence type="ECO:0008006" key="12">
    <source>
        <dbReference type="Google" id="ProtNLM"/>
    </source>
</evidence>
<gene>
    <name evidence="10" type="ORF">A7K91_22660</name>
</gene>
<dbReference type="CDD" id="cd11386">
    <property type="entry name" value="MCP_signal"/>
    <property type="match status" value="1"/>
</dbReference>
<evidence type="ECO:0000313" key="10">
    <source>
        <dbReference type="EMBL" id="OBR67678.1"/>
    </source>
</evidence>
<dbReference type="SUPFAM" id="SSF58104">
    <property type="entry name" value="Methyl-accepting chemotaxis protein (MCP) signaling domain"/>
    <property type="match status" value="1"/>
</dbReference>
<dbReference type="GO" id="GO:0005886">
    <property type="term" value="C:plasma membrane"/>
    <property type="evidence" value="ECO:0007669"/>
    <property type="project" value="UniProtKB-SubCell"/>
</dbReference>
<dbReference type="Proteomes" id="UP000092024">
    <property type="component" value="Unassembled WGS sequence"/>
</dbReference>
<dbReference type="SMART" id="SM00283">
    <property type="entry name" value="MA"/>
    <property type="match status" value="1"/>
</dbReference>
<comment type="subcellular location">
    <subcellularLocation>
        <location evidence="1">Cell membrane</location>
    </subcellularLocation>
</comment>
<feature type="domain" description="Methyl-accepting transducer" evidence="8">
    <location>
        <begin position="280"/>
        <end position="516"/>
    </location>
</feature>
<dbReference type="Gene3D" id="6.10.340.10">
    <property type="match status" value="1"/>
</dbReference>
<proteinExistence type="inferred from homology"/>
<evidence type="ECO:0000256" key="4">
    <source>
        <dbReference type="ARBA" id="ARBA00023224"/>
    </source>
</evidence>
<keyword evidence="3 7" id="KW-0472">Membrane</keyword>
<dbReference type="RefSeq" id="WP_068680580.1">
    <property type="nucleotide sequence ID" value="NZ_LYPA01000032.1"/>
</dbReference>
<reference evidence="10 11" key="1">
    <citation type="submission" date="2016-05" db="EMBL/GenBank/DDBJ databases">
        <title>Paenibacillus oryzae. sp. nov., isolated from the rice root.</title>
        <authorList>
            <person name="Zhang J."/>
            <person name="Zhang X."/>
        </authorList>
    </citation>
    <scope>NUCLEOTIDE SEQUENCE [LARGE SCALE GENOMIC DNA]</scope>
    <source>
        <strain evidence="10 11">1DrF-4</strain>
    </source>
</reference>
<dbReference type="PANTHER" id="PTHR32089">
    <property type="entry name" value="METHYL-ACCEPTING CHEMOTAXIS PROTEIN MCPB"/>
    <property type="match status" value="1"/>
</dbReference>
<keyword evidence="7" id="KW-0812">Transmembrane</keyword>
<dbReference type="OrthoDB" id="358716at2"/>
<dbReference type="GO" id="GO:0007165">
    <property type="term" value="P:signal transduction"/>
    <property type="evidence" value="ECO:0007669"/>
    <property type="project" value="UniProtKB-KW"/>
</dbReference>
<dbReference type="Gene3D" id="1.10.287.950">
    <property type="entry name" value="Methyl-accepting chemotaxis protein"/>
    <property type="match status" value="1"/>
</dbReference>
<dbReference type="InterPro" id="IPR004089">
    <property type="entry name" value="MCPsignal_dom"/>
</dbReference>
<dbReference type="SMART" id="SM00304">
    <property type="entry name" value="HAMP"/>
    <property type="match status" value="1"/>
</dbReference>
<evidence type="ECO:0000256" key="5">
    <source>
        <dbReference type="ARBA" id="ARBA00029447"/>
    </source>
</evidence>
<dbReference type="CDD" id="cd06225">
    <property type="entry name" value="HAMP"/>
    <property type="match status" value="1"/>
</dbReference>
<dbReference type="Pfam" id="PF12729">
    <property type="entry name" value="4HB_MCP_1"/>
    <property type="match status" value="1"/>
</dbReference>
<evidence type="ECO:0000256" key="3">
    <source>
        <dbReference type="ARBA" id="ARBA00023136"/>
    </source>
</evidence>
<evidence type="ECO:0000256" key="2">
    <source>
        <dbReference type="ARBA" id="ARBA00022475"/>
    </source>
</evidence>